<proteinExistence type="predicted"/>
<dbReference type="EMBL" id="CAUJNA010003276">
    <property type="protein sequence ID" value="CAJ1397723.1"/>
    <property type="molecule type" value="Genomic_DNA"/>
</dbReference>
<sequence length="1855" mass="203213">MVAGEPPTLSQKVKSVVSQELCALFLQLQQMYKPVCVIQASPEEAAVLEFASQVGQELTAWASYLREASEASDLPASDADSAAAVDLVARAQQLIWANIQKLTGLTGQFSNAAKVLLEGCSKRAAGPVARTLSGFPPLETPSCFMVAGEPPTPSQKVKRVVSQELCALFLQLQQMYKPVCVIQASPEEAAVLEFASQVGQELTAWAAYLREASEASDSAAAVDLVARAQQLIWANIQELTGLTGQFSNAAKVLLEGCSKRAAGPVARTLSGYPPLETPSCFMVAGEPPTLSHQKVKRVVSQELCALFLQLQQMYKPVCMIQASPEEAAVLEFASQVGQELTAWAAYLHEASEASDSAAAVELVARAQQLIWANIQELTGLTGQFSNAAKVLLEGCSKRAAGPVARTLSGFPPLETPSCFMVAGEPPTLSQKVKRVISQELCALFLQLQQMYKPVCVIQAAPEEAAVLEFASQVGQELTAWAAYLREASEASDSAAAVDLVARAQQLIWANIQEVTGLTGQFSNAAKVLLEGCSKRAAGPVARTLSGFPPLETPSCFMVAGEPPTLSQKVKSVVSQELCALFLQLQQMYKPVCVIQASPEEAAVLEFASQVGQELTAWAAYLREASEASDLPASDADSAAAVDLVARAQQLIWANIQKLTGLTGQFSNAAKVLLEGCSKRAAGPVARTLSGFPPLETPSCFMVAGEPPTLSHQKVKRVVSQELCALFLQLQQMYKPVCVIQASPEEAAVLEFASQVGQEMTAWAAYLREASEASDLPASDADSAAAVDLVARAQQLIWANIQKLTGLTGQFSNAAKVLLEGCSKRAAGPVARTLSGFPPLQTPSCFMESPTPSQKVKRMVSQELNELFLQLQEMYKGCLLQPTEEEESLLDYAAQIEHELLGCSLPSDMLDGGVDFAKISAEMVSGARRQIWAEIVKRDSTNAAKILFSRQKNHSESQKSQESPETHVPQVPVYHKHTSVSGFPVFLFPFEAEKPSKGPLQQVRLAASQYVQSEFGALASKSDLKYIQAAMNESVVTHTLRSDPTLSCRMEVDREDHGLAAMDDILVGPGFDGLNRVKGLGSVLTVYAVKEPGKEGLEVRRLAVGPVVPSEKATSGMTYNFIRNVEFFDEDTEEENLTAFLDSVGVELPADPVERKKVLVKLYTSNKIYPRLNKAMYTDDAEELRRHAPYIRALRGVFKRGQSDPLPGFNFFIGSAKKLVKGCELTKEQAEVYQINQKVCWPAFFSTSEADKGGHEAFTAKGLTFCIRCRDSTEDPNEIQGYFPASIKPWSCFPDENEVLIPPHYMLRVHNIKKNDQPDNPNKWVIELELADLPPVWDIITQKNWHEFKTWAQAHPDLVDTSKSHSSIINEVVSSLAAEPNETGVDPLKVCLDHGALPNEIDMQTGNTPLTTVALQCLESGKTEQASAVIESLLRAGANPYIKAGPHEMSFEQLMPKIDLRLLNCVMGWQYWVHDGVDGKEDGWYPWSEDGSAMLEHAFQEWLNSGHEGRSKLLGVRSDYFSYNVDFLHMKQANASTGTKRKIRRYTQRRRSIPLSHDQLRALSEAKLRQELTLLQERLMRAAVDGLQQATCHLQDARSAGMLSSLSQMVEPAAPASATEISAVSSEYEKLVLGDLEDEAKETKETKEAKASLLNLQEACDLNWDTREKVTEVVKHLRDDPHVELADDLVEGAEAFVTSNNVFQRDGITHAGFRASLSWQNGEKRTDLDMHMTCPKCKMQVYFKKKECGCKKNELCRLNLDIDDQGTPHKRSEENLYMQEPGPGRYKLEVELYSGPPVPFRLQVHRPGQALRVYRVAPHTTPRSGGRIVIFEASVAEGIMHLESCLEHLDVLLSTD</sequence>
<keyword evidence="3" id="KW-1185">Reference proteome</keyword>
<name>A0AA36J391_9DINO</name>
<evidence type="ECO:0000313" key="3">
    <source>
        <dbReference type="Proteomes" id="UP001178507"/>
    </source>
</evidence>
<evidence type="ECO:0000259" key="1">
    <source>
        <dbReference type="PROSITE" id="PS50918"/>
    </source>
</evidence>
<gene>
    <name evidence="2" type="ORF">EVOR1521_LOCUS21675</name>
</gene>
<dbReference type="Pfam" id="PF02825">
    <property type="entry name" value="WWE"/>
    <property type="match status" value="1"/>
</dbReference>
<comment type="caution">
    <text evidence="2">The sequence shown here is derived from an EMBL/GenBank/DDBJ whole genome shotgun (WGS) entry which is preliminary data.</text>
</comment>
<dbReference type="SUPFAM" id="SSF56399">
    <property type="entry name" value="ADP-ribosylation"/>
    <property type="match status" value="1"/>
</dbReference>
<protein>
    <recommendedName>
        <fullName evidence="1">WWE domain-containing protein</fullName>
    </recommendedName>
</protein>
<dbReference type="Gene3D" id="3.30.720.50">
    <property type="match status" value="1"/>
</dbReference>
<evidence type="ECO:0000313" key="2">
    <source>
        <dbReference type="EMBL" id="CAJ1397723.1"/>
    </source>
</evidence>
<organism evidence="2 3">
    <name type="scientific">Effrenium voratum</name>
    <dbReference type="NCBI Taxonomy" id="2562239"/>
    <lineage>
        <taxon>Eukaryota</taxon>
        <taxon>Sar</taxon>
        <taxon>Alveolata</taxon>
        <taxon>Dinophyceae</taxon>
        <taxon>Suessiales</taxon>
        <taxon>Symbiodiniaceae</taxon>
        <taxon>Effrenium</taxon>
    </lineage>
</organism>
<reference evidence="2" key="1">
    <citation type="submission" date="2023-08" db="EMBL/GenBank/DDBJ databases">
        <authorList>
            <person name="Chen Y."/>
            <person name="Shah S."/>
            <person name="Dougan E. K."/>
            <person name="Thang M."/>
            <person name="Chan C."/>
        </authorList>
    </citation>
    <scope>NUCLEOTIDE SEQUENCE</scope>
</reference>
<dbReference type="SUPFAM" id="SSF117839">
    <property type="entry name" value="WWE domain"/>
    <property type="match status" value="1"/>
</dbReference>
<dbReference type="InterPro" id="IPR004170">
    <property type="entry name" value="WWE_dom"/>
</dbReference>
<feature type="domain" description="WWE" evidence="1">
    <location>
        <begin position="1452"/>
        <end position="1544"/>
    </location>
</feature>
<dbReference type="Proteomes" id="UP001178507">
    <property type="component" value="Unassembled WGS sequence"/>
</dbReference>
<dbReference type="Gene3D" id="3.90.176.10">
    <property type="entry name" value="Toxin ADP-ribosyltransferase, Chain A, domain 1"/>
    <property type="match status" value="1"/>
</dbReference>
<dbReference type="InterPro" id="IPR037197">
    <property type="entry name" value="WWE_dom_sf"/>
</dbReference>
<accession>A0AA36J391</accession>
<dbReference type="PROSITE" id="PS50918">
    <property type="entry name" value="WWE"/>
    <property type="match status" value="1"/>
</dbReference>